<gene>
    <name evidence="2" type="ORF">SAMN05421810_104171</name>
</gene>
<organism evidence="2 3">
    <name type="scientific">Amycolatopsis arida</name>
    <dbReference type="NCBI Taxonomy" id="587909"/>
    <lineage>
        <taxon>Bacteria</taxon>
        <taxon>Bacillati</taxon>
        <taxon>Actinomycetota</taxon>
        <taxon>Actinomycetes</taxon>
        <taxon>Pseudonocardiales</taxon>
        <taxon>Pseudonocardiaceae</taxon>
        <taxon>Amycolatopsis</taxon>
    </lineage>
</organism>
<evidence type="ECO:0008006" key="4">
    <source>
        <dbReference type="Google" id="ProtNLM"/>
    </source>
</evidence>
<feature type="transmembrane region" description="Helical" evidence="1">
    <location>
        <begin position="82"/>
        <end position="107"/>
    </location>
</feature>
<name>A0A1I5UZC5_9PSEU</name>
<dbReference type="InterPro" id="IPR021215">
    <property type="entry name" value="DUF2752"/>
</dbReference>
<evidence type="ECO:0000313" key="3">
    <source>
        <dbReference type="Proteomes" id="UP000198727"/>
    </source>
</evidence>
<proteinExistence type="predicted"/>
<keyword evidence="1" id="KW-0472">Membrane</keyword>
<reference evidence="3" key="1">
    <citation type="submission" date="2016-10" db="EMBL/GenBank/DDBJ databases">
        <authorList>
            <person name="Varghese N."/>
            <person name="Submissions S."/>
        </authorList>
    </citation>
    <scope>NUCLEOTIDE SEQUENCE [LARGE SCALE GENOMIC DNA]</scope>
    <source>
        <strain evidence="3">CGMCC 4.5579</strain>
    </source>
</reference>
<feature type="transmembrane region" description="Helical" evidence="1">
    <location>
        <begin position="21"/>
        <end position="41"/>
    </location>
</feature>
<dbReference type="Pfam" id="PF10825">
    <property type="entry name" value="DUF2752"/>
    <property type="match status" value="1"/>
</dbReference>
<sequence>MITGELPSAPVRGPRNMLRALGPPLAVVAGGAVCAGVLLWADPTTPGGPLPVCPTKALFGLTCPGCGTLRMLYSLLHADVGAALHFNAVAVAALPLLAWSMAAWTVVRLRGRPVRTWQQWRWAPAVIGIVFVGWFVLRNLPFAPFAALKV</sequence>
<accession>A0A1I5UZC5</accession>
<evidence type="ECO:0000313" key="2">
    <source>
        <dbReference type="EMBL" id="SFQ00583.1"/>
    </source>
</evidence>
<dbReference type="EMBL" id="FOWW01000004">
    <property type="protein sequence ID" value="SFQ00583.1"/>
    <property type="molecule type" value="Genomic_DNA"/>
</dbReference>
<keyword evidence="1" id="KW-1133">Transmembrane helix</keyword>
<keyword evidence="3" id="KW-1185">Reference proteome</keyword>
<protein>
    <recommendedName>
        <fullName evidence="4">DUF2752 domain-containing protein</fullName>
    </recommendedName>
</protein>
<feature type="transmembrane region" description="Helical" evidence="1">
    <location>
        <begin position="119"/>
        <end position="137"/>
    </location>
</feature>
<dbReference type="RefSeq" id="WP_424923291.1">
    <property type="nucleotide sequence ID" value="NZ_FOWW01000004.1"/>
</dbReference>
<dbReference type="AlphaFoldDB" id="A0A1I5UZC5"/>
<evidence type="ECO:0000256" key="1">
    <source>
        <dbReference type="SAM" id="Phobius"/>
    </source>
</evidence>
<dbReference type="Proteomes" id="UP000198727">
    <property type="component" value="Unassembled WGS sequence"/>
</dbReference>
<keyword evidence="1" id="KW-0812">Transmembrane</keyword>
<dbReference type="STRING" id="587909.SAMN05421810_104171"/>